<evidence type="ECO:0000313" key="3">
    <source>
        <dbReference type="Proteomes" id="UP000066284"/>
    </source>
</evidence>
<sequence>MTRRVLLSWSSGKDSAWTLHVLRAEPDVEVIGLLTTVNTAHGRVSMHATRLEILQAQARSVGLPLQTIPLPQPCSNEVYEEAMRRAIEDGIKIGATHIAFGDLLLEDIRAYRIKQLEGTGLAPLFPLWQEPTALLARRMVDAGLKAVVTCVDLKRLPPSFAGRSFDHSFLDDLPSGVDPCGENGEFHTCVLDGPMFSGPVQAMVGEVVERDGFCFADLVPEEDRGSEHTPA</sequence>
<feature type="domain" description="Diphthamide synthase" evidence="1">
    <location>
        <begin position="5"/>
        <end position="200"/>
    </location>
</feature>
<dbReference type="SUPFAM" id="SSF52402">
    <property type="entry name" value="Adenine nucleotide alpha hydrolases-like"/>
    <property type="match status" value="1"/>
</dbReference>
<dbReference type="KEGG" id="nio:NITINOP_1609"/>
<dbReference type="RefSeq" id="WP_062484580.1">
    <property type="nucleotide sequence ID" value="NZ_LN885086.1"/>
</dbReference>
<dbReference type="InterPro" id="IPR014729">
    <property type="entry name" value="Rossmann-like_a/b/a_fold"/>
</dbReference>
<dbReference type="Gene3D" id="3.90.1490.10">
    <property type="entry name" value="putative n-type atp pyrophosphatase, domain 2"/>
    <property type="match status" value="1"/>
</dbReference>
<proteinExistence type="predicted"/>
<organism evidence="2 3">
    <name type="scientific">Candidatus Nitrospira inopinata</name>
    <dbReference type="NCBI Taxonomy" id="1715989"/>
    <lineage>
        <taxon>Bacteria</taxon>
        <taxon>Pseudomonadati</taxon>
        <taxon>Nitrospirota</taxon>
        <taxon>Nitrospiria</taxon>
        <taxon>Nitrospirales</taxon>
        <taxon>Nitrospiraceae</taxon>
        <taxon>Nitrospira</taxon>
    </lineage>
</organism>
<dbReference type="Gene3D" id="3.40.50.620">
    <property type="entry name" value="HUPs"/>
    <property type="match status" value="1"/>
</dbReference>
<dbReference type="OrthoDB" id="3572539at2"/>
<evidence type="ECO:0000259" key="1">
    <source>
        <dbReference type="Pfam" id="PF01902"/>
    </source>
</evidence>
<gene>
    <name evidence="2" type="ORF">NITINOP_1609</name>
</gene>
<protein>
    <recommendedName>
        <fullName evidence="1">Diphthamide synthase domain-containing protein</fullName>
    </recommendedName>
</protein>
<dbReference type="InterPro" id="IPR002761">
    <property type="entry name" value="Diphthami_syn_dom"/>
</dbReference>
<dbReference type="Pfam" id="PF01902">
    <property type="entry name" value="Diphthami_syn_2"/>
    <property type="match status" value="1"/>
</dbReference>
<keyword evidence="3" id="KW-1185">Reference proteome</keyword>
<accession>A0A0S4KTS2</accession>
<reference evidence="3" key="1">
    <citation type="submission" date="2015-09" db="EMBL/GenBank/DDBJ databases">
        <authorList>
            <person name="Daims H."/>
        </authorList>
    </citation>
    <scope>NUCLEOTIDE SEQUENCE [LARGE SCALE GENOMIC DNA]</scope>
</reference>
<name>A0A0S4KTS2_9BACT</name>
<dbReference type="STRING" id="1715989.NITINOP_1609"/>
<dbReference type="Proteomes" id="UP000066284">
    <property type="component" value="Chromosome 1"/>
</dbReference>
<dbReference type="EMBL" id="LN885086">
    <property type="protein sequence ID" value="CUQ66584.1"/>
    <property type="molecule type" value="Genomic_DNA"/>
</dbReference>
<dbReference type="AlphaFoldDB" id="A0A0S4KTS2"/>
<dbReference type="CDD" id="cd01994">
    <property type="entry name" value="AANH_PF0828-like"/>
    <property type="match status" value="1"/>
</dbReference>
<evidence type="ECO:0000313" key="2">
    <source>
        <dbReference type="EMBL" id="CUQ66584.1"/>
    </source>
</evidence>